<dbReference type="InterPro" id="IPR036388">
    <property type="entry name" value="WH-like_DNA-bd_sf"/>
</dbReference>
<dbReference type="EMBL" id="AZFS01000061">
    <property type="protein sequence ID" value="KRL93760.1"/>
    <property type="molecule type" value="Genomic_DNA"/>
</dbReference>
<proteinExistence type="predicted"/>
<dbReference type="PANTHER" id="PTHR33204">
    <property type="entry name" value="TRANSCRIPTIONAL REGULATOR, MARR FAMILY"/>
    <property type="match status" value="1"/>
</dbReference>
<evidence type="ECO:0000256" key="2">
    <source>
        <dbReference type="ARBA" id="ARBA00023125"/>
    </source>
</evidence>
<protein>
    <submittedName>
        <fullName evidence="5">Transcriptional regulator</fullName>
    </submittedName>
</protein>
<keyword evidence="3" id="KW-0804">Transcription</keyword>
<keyword evidence="2" id="KW-0238">DNA-binding</keyword>
<dbReference type="PROSITE" id="PS51118">
    <property type="entry name" value="HTH_HXLR"/>
    <property type="match status" value="1"/>
</dbReference>
<dbReference type="AlphaFoldDB" id="A0A0R1UKA3"/>
<dbReference type="SUPFAM" id="SSF46785">
    <property type="entry name" value="Winged helix' DNA-binding domain"/>
    <property type="match status" value="1"/>
</dbReference>
<dbReference type="PATRIC" id="fig|1423753.3.peg.986"/>
<dbReference type="InterPro" id="IPR002577">
    <property type="entry name" value="HTH_HxlR"/>
</dbReference>
<evidence type="ECO:0000256" key="3">
    <source>
        <dbReference type="ARBA" id="ARBA00023163"/>
    </source>
</evidence>
<keyword evidence="6" id="KW-1185">Reference proteome</keyword>
<feature type="domain" description="HTH hxlR-type" evidence="4">
    <location>
        <begin position="13"/>
        <end position="112"/>
    </location>
</feature>
<name>A0A0R1UKA3_9LACO</name>
<reference evidence="5 6" key="1">
    <citation type="journal article" date="2015" name="Genome Announc.">
        <title>Expanding the biotechnology potential of lactobacilli through comparative genomics of 213 strains and associated genera.</title>
        <authorList>
            <person name="Sun Z."/>
            <person name="Harris H.M."/>
            <person name="McCann A."/>
            <person name="Guo C."/>
            <person name="Argimon S."/>
            <person name="Zhang W."/>
            <person name="Yang X."/>
            <person name="Jeffery I.B."/>
            <person name="Cooney J.C."/>
            <person name="Kagawa T.F."/>
            <person name="Liu W."/>
            <person name="Song Y."/>
            <person name="Salvetti E."/>
            <person name="Wrobel A."/>
            <person name="Rasinkangas P."/>
            <person name="Parkhill J."/>
            <person name="Rea M.C."/>
            <person name="O'Sullivan O."/>
            <person name="Ritari J."/>
            <person name="Douillard F.P."/>
            <person name="Paul Ross R."/>
            <person name="Yang R."/>
            <person name="Briner A.E."/>
            <person name="Felis G.E."/>
            <person name="de Vos W.M."/>
            <person name="Barrangou R."/>
            <person name="Klaenhammer T.R."/>
            <person name="Caufield P.W."/>
            <person name="Cui Y."/>
            <person name="Zhang H."/>
            <person name="O'Toole P.W."/>
        </authorList>
    </citation>
    <scope>NUCLEOTIDE SEQUENCE [LARGE SCALE GENOMIC DNA]</scope>
    <source>
        <strain evidence="5 6">DSM 16381</strain>
    </source>
</reference>
<dbReference type="PANTHER" id="PTHR33204:SF29">
    <property type="entry name" value="TRANSCRIPTIONAL REGULATOR"/>
    <property type="match status" value="1"/>
</dbReference>
<accession>A0A0R1UKA3</accession>
<dbReference type="Proteomes" id="UP000051580">
    <property type="component" value="Unassembled WGS sequence"/>
</dbReference>
<sequence>MLGGHHVKKLYNNGVEATLGVISGKWKPQLLCHLGNRPQRTCDLRQALPTISQKVLTQQLRELEADAIITRRVYGERAPFKVVYELTDLGRSLGQILIQMSLWGEQRATQLPDMEIRNDHAGFTHILEN</sequence>
<dbReference type="Gene3D" id="1.10.10.10">
    <property type="entry name" value="Winged helix-like DNA-binding domain superfamily/Winged helix DNA-binding domain"/>
    <property type="match status" value="1"/>
</dbReference>
<dbReference type="GO" id="GO:0003677">
    <property type="term" value="F:DNA binding"/>
    <property type="evidence" value="ECO:0007669"/>
    <property type="project" value="UniProtKB-KW"/>
</dbReference>
<evidence type="ECO:0000313" key="6">
    <source>
        <dbReference type="Proteomes" id="UP000051580"/>
    </source>
</evidence>
<organism evidence="5 6">
    <name type="scientific">Levilactobacillus hammesii DSM 16381</name>
    <dbReference type="NCBI Taxonomy" id="1423753"/>
    <lineage>
        <taxon>Bacteria</taxon>
        <taxon>Bacillati</taxon>
        <taxon>Bacillota</taxon>
        <taxon>Bacilli</taxon>
        <taxon>Lactobacillales</taxon>
        <taxon>Lactobacillaceae</taxon>
        <taxon>Levilactobacillus</taxon>
    </lineage>
</organism>
<comment type="caution">
    <text evidence="5">The sequence shown here is derived from an EMBL/GenBank/DDBJ whole genome shotgun (WGS) entry which is preliminary data.</text>
</comment>
<dbReference type="InterPro" id="IPR036390">
    <property type="entry name" value="WH_DNA-bd_sf"/>
</dbReference>
<dbReference type="Pfam" id="PF01638">
    <property type="entry name" value="HxlR"/>
    <property type="match status" value="1"/>
</dbReference>
<dbReference type="STRING" id="1423753.FD28_GL000946"/>
<evidence type="ECO:0000256" key="1">
    <source>
        <dbReference type="ARBA" id="ARBA00023015"/>
    </source>
</evidence>
<keyword evidence="1" id="KW-0805">Transcription regulation</keyword>
<evidence type="ECO:0000313" key="5">
    <source>
        <dbReference type="EMBL" id="KRL93760.1"/>
    </source>
</evidence>
<evidence type="ECO:0000259" key="4">
    <source>
        <dbReference type="PROSITE" id="PS51118"/>
    </source>
</evidence>
<gene>
    <name evidence="5" type="ORF">FD28_GL000946</name>
</gene>